<dbReference type="EMBL" id="CAEZVB010000013">
    <property type="protein sequence ID" value="CAB4617385.1"/>
    <property type="molecule type" value="Genomic_DNA"/>
</dbReference>
<protein>
    <submittedName>
        <fullName evidence="7">Unannotated protein</fullName>
    </submittedName>
</protein>
<dbReference type="GO" id="GO:0005737">
    <property type="term" value="C:cytoplasm"/>
    <property type="evidence" value="ECO:0007669"/>
    <property type="project" value="TreeGrafter"/>
</dbReference>
<dbReference type="Gene3D" id="3.20.20.240">
    <property type="entry name" value="Methylmalonyl-CoA mutase"/>
    <property type="match status" value="1"/>
</dbReference>
<evidence type="ECO:0000256" key="1">
    <source>
        <dbReference type="ARBA" id="ARBA00001922"/>
    </source>
</evidence>
<dbReference type="PANTHER" id="PTHR48101:SF4">
    <property type="entry name" value="METHYLMALONYL-COA MUTASE, MITOCHONDRIAL"/>
    <property type="match status" value="1"/>
</dbReference>
<dbReference type="GO" id="GO:0004494">
    <property type="term" value="F:methylmalonyl-CoA mutase activity"/>
    <property type="evidence" value="ECO:0007669"/>
    <property type="project" value="UniProtKB-EC"/>
</dbReference>
<evidence type="ECO:0000259" key="6">
    <source>
        <dbReference type="Pfam" id="PF01642"/>
    </source>
</evidence>
<dbReference type="InterPro" id="IPR006099">
    <property type="entry name" value="MeMalonylCoA_mutase_a/b_cat"/>
</dbReference>
<evidence type="ECO:0000256" key="3">
    <source>
        <dbReference type="ARBA" id="ARBA00022628"/>
    </source>
</evidence>
<dbReference type="AlphaFoldDB" id="A0A6J6I0S1"/>
<keyword evidence="4" id="KW-0413">Isomerase</keyword>
<reference evidence="7" key="1">
    <citation type="submission" date="2020-05" db="EMBL/GenBank/DDBJ databases">
        <authorList>
            <person name="Chiriac C."/>
            <person name="Salcher M."/>
            <person name="Ghai R."/>
            <person name="Kavagutti S V."/>
        </authorList>
    </citation>
    <scope>NUCLEOTIDE SEQUENCE</scope>
</reference>
<dbReference type="InterPro" id="IPR036724">
    <property type="entry name" value="Cobalamin-bd_sf"/>
</dbReference>
<dbReference type="InterPro" id="IPR016176">
    <property type="entry name" value="Cbl-dep_enz_cat"/>
</dbReference>
<comment type="similarity">
    <text evidence="2">Belongs to the methylmalonyl-CoA mutase family.</text>
</comment>
<evidence type="ECO:0000256" key="4">
    <source>
        <dbReference type="ARBA" id="ARBA00023235"/>
    </source>
</evidence>
<keyword evidence="3" id="KW-0846">Cobalamin</keyword>
<dbReference type="GO" id="GO:0019678">
    <property type="term" value="P:propionate metabolic process, methylmalonyl pathway"/>
    <property type="evidence" value="ECO:0007669"/>
    <property type="project" value="TreeGrafter"/>
</dbReference>
<sequence>MTASSNGLVLAGEFEEPTREAWLVEVDKAIKGGDFDKILVSTTLDGIRIEPLYTADDIAVEHDESGFPGFAPLSRGGQIAPRVDGAWDIRACVTHPDVAVANAHALTELRNGATSLELILDLDGEGGGISVRTQADLDRVLNEVLLDIAPVSIRAGAYSILAAEWLNLILADRGVKGVQAAGCLGIDPIAALATHGEVPQGLNEAIVEGVSLVQTSTTPRLRVFRASSVVAAEAGASEGQELAFALASATTYLRAMTQAGVDIATAASHIVLEVAADVDVFATIAKVRALRHCWSTVLQASGLTVDAQYPGLVQVAAHAGGRWLTVVDPWVNLLRGTAATLGAVVGGADTLTVAAFDSGTGLPSDLGRRLARNTQLLLQDESGIGRVMDPAGGSYYVETLTDAFAAVGWKGFQTIEAEGGLVAVLAKGSYQLQVAEVAAKRDKLIATRKQPITGVSEFPLIGERRPEVSTAPAADTREGIRLPGTATTANPLKARRLAEPYEALRAAAEAAKVTPTIFLANIGTGPSYVARATFSSNVFGTGGVDSVGDGGYENAEAAAAAFKASGAQAAVICGTDAAYGEQAIAYATALKAAGAKFVYLAGRPGDAKADYEAAGIDDFAYMGVDVLSTLQRLHTTLGV</sequence>
<comment type="cofactor">
    <cofactor evidence="1">
        <name>adenosylcob(III)alamin</name>
        <dbReference type="ChEBI" id="CHEBI:18408"/>
    </cofactor>
</comment>
<dbReference type="GO" id="GO:0046872">
    <property type="term" value="F:metal ion binding"/>
    <property type="evidence" value="ECO:0007669"/>
    <property type="project" value="InterPro"/>
</dbReference>
<evidence type="ECO:0000256" key="2">
    <source>
        <dbReference type="ARBA" id="ARBA00008465"/>
    </source>
</evidence>
<dbReference type="SUPFAM" id="SSF51703">
    <property type="entry name" value="Cobalamin (vitamin B12)-dependent enzymes"/>
    <property type="match status" value="1"/>
</dbReference>
<dbReference type="GO" id="GO:0031419">
    <property type="term" value="F:cobalamin binding"/>
    <property type="evidence" value="ECO:0007669"/>
    <property type="project" value="UniProtKB-KW"/>
</dbReference>
<accession>A0A6J6I0S1</accession>
<name>A0A6J6I0S1_9ZZZZ</name>
<gene>
    <name evidence="7" type="ORF">UFOPK1908_00485</name>
</gene>
<proteinExistence type="inferred from homology"/>
<dbReference type="Gene3D" id="3.40.50.280">
    <property type="entry name" value="Cobalamin-binding domain"/>
    <property type="match status" value="1"/>
</dbReference>
<dbReference type="Pfam" id="PF01642">
    <property type="entry name" value="MM_CoA_mutase"/>
    <property type="match status" value="1"/>
</dbReference>
<dbReference type="SUPFAM" id="SSF52242">
    <property type="entry name" value="Cobalamin (vitamin B12)-binding domain"/>
    <property type="match status" value="1"/>
</dbReference>
<organism evidence="7">
    <name type="scientific">freshwater metagenome</name>
    <dbReference type="NCBI Taxonomy" id="449393"/>
    <lineage>
        <taxon>unclassified sequences</taxon>
        <taxon>metagenomes</taxon>
        <taxon>ecological metagenomes</taxon>
    </lineage>
</organism>
<keyword evidence="5" id="KW-0170">Cobalt</keyword>
<evidence type="ECO:0000256" key="5">
    <source>
        <dbReference type="ARBA" id="ARBA00023285"/>
    </source>
</evidence>
<dbReference type="PANTHER" id="PTHR48101">
    <property type="entry name" value="METHYLMALONYL-COA MUTASE, MITOCHONDRIAL-RELATED"/>
    <property type="match status" value="1"/>
</dbReference>
<dbReference type="CDD" id="cd03677">
    <property type="entry name" value="MM_CoA_mutase_beta"/>
    <property type="match status" value="1"/>
</dbReference>
<evidence type="ECO:0000313" key="7">
    <source>
        <dbReference type="EMBL" id="CAB4617385.1"/>
    </source>
</evidence>
<feature type="domain" description="Methylmalonyl-CoA mutase alpha/beta chain catalytic" evidence="6">
    <location>
        <begin position="43"/>
        <end position="473"/>
    </location>
</feature>